<keyword evidence="4" id="KW-1185">Reference proteome</keyword>
<dbReference type="Pfam" id="PF03713">
    <property type="entry name" value="DUF305"/>
    <property type="match status" value="1"/>
</dbReference>
<evidence type="ECO:0000256" key="1">
    <source>
        <dbReference type="SAM" id="Coils"/>
    </source>
</evidence>
<feature type="coiled-coil region" evidence="1">
    <location>
        <begin position="97"/>
        <end position="135"/>
    </location>
</feature>
<dbReference type="EMBL" id="LN555523">
    <property type="protein sequence ID" value="CED93395.1"/>
    <property type="molecule type" value="Genomic_DNA"/>
</dbReference>
<dbReference type="GeneID" id="82204822"/>
<dbReference type="PANTHER" id="PTHR36933">
    <property type="entry name" value="SLL0788 PROTEIN"/>
    <property type="match status" value="1"/>
</dbReference>
<sequence>MKNFLKKISVLTTICISITSNSFIFAESNEEIYLKEEKVIIESLESNMSYAPHTGNVNLDYLYQMIQHHKCALDMAKNLLNNGGENEEVLQIAKNIIKNQTISIASMENLMKNLIENLTQDKAREEKYLKEYEKIVKVMMCGFENLKPTGNVDQDFLQSMIVHHQGAIDIVNSIIKYTENDEIKKIAQEELKNQQLEIDNMKKIFDSIK</sequence>
<evidence type="ECO:0000313" key="3">
    <source>
        <dbReference type="EMBL" id="CED93395.1"/>
    </source>
</evidence>
<dbReference type="InterPro" id="IPR012347">
    <property type="entry name" value="Ferritin-like"/>
</dbReference>
<gene>
    <name evidence="3" type="ORF">CRIB_642</name>
</gene>
<dbReference type="AlphaFoldDB" id="A0A1V1HZM5"/>
<keyword evidence="1" id="KW-0175">Coiled coil</keyword>
<dbReference type="Proteomes" id="UP000245622">
    <property type="component" value="Chromosome 1"/>
</dbReference>
<name>A0A1V1HZM5_9FIRM</name>
<organism evidence="3 4">
    <name type="scientific">Romboutsia ilealis</name>
    <dbReference type="NCBI Taxonomy" id="1115758"/>
    <lineage>
        <taxon>Bacteria</taxon>
        <taxon>Bacillati</taxon>
        <taxon>Bacillota</taxon>
        <taxon>Clostridia</taxon>
        <taxon>Peptostreptococcales</taxon>
        <taxon>Peptostreptococcaceae</taxon>
        <taxon>Romboutsia</taxon>
    </lineage>
</organism>
<evidence type="ECO:0000313" key="4">
    <source>
        <dbReference type="Proteomes" id="UP000245622"/>
    </source>
</evidence>
<reference evidence="3 4" key="1">
    <citation type="submission" date="2014-04" db="EMBL/GenBank/DDBJ databases">
        <authorList>
            <person name="Hornung B.V."/>
        </authorList>
    </citation>
    <scope>NUCLEOTIDE SEQUENCE [LARGE SCALE GENOMIC DNA]</scope>
    <source>
        <strain evidence="3 4">CRIB</strain>
    </source>
</reference>
<protein>
    <recommendedName>
        <fullName evidence="2">DUF305 domain-containing protein</fullName>
    </recommendedName>
</protein>
<feature type="domain" description="DUF305" evidence="2">
    <location>
        <begin position="60"/>
        <end position="204"/>
    </location>
</feature>
<dbReference type="KEGG" id="ril:CRIB_642"/>
<dbReference type="Gene3D" id="1.20.1260.10">
    <property type="match status" value="2"/>
</dbReference>
<dbReference type="PANTHER" id="PTHR36933:SF1">
    <property type="entry name" value="SLL0788 PROTEIN"/>
    <property type="match status" value="1"/>
</dbReference>
<dbReference type="InterPro" id="IPR005183">
    <property type="entry name" value="DUF305_CopM-like"/>
</dbReference>
<proteinExistence type="predicted"/>
<dbReference type="RefSeq" id="WP_180703116.1">
    <property type="nucleotide sequence ID" value="NZ_LN555523.1"/>
</dbReference>
<accession>A0A1V1HZM5</accession>
<evidence type="ECO:0000259" key="2">
    <source>
        <dbReference type="Pfam" id="PF03713"/>
    </source>
</evidence>